<evidence type="ECO:0000256" key="1">
    <source>
        <dbReference type="SAM" id="MobiDB-lite"/>
    </source>
</evidence>
<name>A0ABR0KMS3_9EURO</name>
<evidence type="ECO:0000313" key="3">
    <source>
        <dbReference type="Proteomes" id="UP001345013"/>
    </source>
</evidence>
<proteinExistence type="predicted"/>
<protein>
    <submittedName>
        <fullName evidence="2">Uncharacterized protein</fullName>
    </submittedName>
</protein>
<dbReference type="Proteomes" id="UP001345013">
    <property type="component" value="Unassembled WGS sequence"/>
</dbReference>
<sequence>MDLPETAQGHQIRFRYTVDGRNKDAIHNRETQIGRAGGCWFDKMLKPRNIRVCVDNIWFGSTQAMAKFVPPGLSSLRSQQKNVEGNEDIENLESMSTPVGNSQKTVTVTSDKKTERGRHHRNRDSRSLASRPRSQRLRGKN</sequence>
<dbReference type="EMBL" id="JAVRRG010000008">
    <property type="protein sequence ID" value="KAK5100123.1"/>
    <property type="molecule type" value="Genomic_DNA"/>
</dbReference>
<comment type="caution">
    <text evidence="2">The sequence shown here is derived from an EMBL/GenBank/DDBJ whole genome shotgun (WGS) entry which is preliminary data.</text>
</comment>
<feature type="compositionally biased region" description="Polar residues" evidence="1">
    <location>
        <begin position="93"/>
        <end position="109"/>
    </location>
</feature>
<keyword evidence="3" id="KW-1185">Reference proteome</keyword>
<reference evidence="2 3" key="1">
    <citation type="submission" date="2023-08" db="EMBL/GenBank/DDBJ databases">
        <title>Black Yeasts Isolated from many extreme environments.</title>
        <authorList>
            <person name="Coleine C."/>
            <person name="Stajich J.E."/>
            <person name="Selbmann L."/>
        </authorList>
    </citation>
    <scope>NUCLEOTIDE SEQUENCE [LARGE SCALE GENOMIC DNA]</scope>
    <source>
        <strain evidence="2 3">CCFEE 5885</strain>
    </source>
</reference>
<feature type="region of interest" description="Disordered" evidence="1">
    <location>
        <begin position="76"/>
        <end position="141"/>
    </location>
</feature>
<accession>A0ABR0KMS3</accession>
<gene>
    <name evidence="2" type="ORF">LTR24_001188</name>
</gene>
<evidence type="ECO:0000313" key="2">
    <source>
        <dbReference type="EMBL" id="KAK5100123.1"/>
    </source>
</evidence>
<organism evidence="2 3">
    <name type="scientific">Lithohypha guttulata</name>
    <dbReference type="NCBI Taxonomy" id="1690604"/>
    <lineage>
        <taxon>Eukaryota</taxon>
        <taxon>Fungi</taxon>
        <taxon>Dikarya</taxon>
        <taxon>Ascomycota</taxon>
        <taxon>Pezizomycotina</taxon>
        <taxon>Eurotiomycetes</taxon>
        <taxon>Chaetothyriomycetidae</taxon>
        <taxon>Chaetothyriales</taxon>
        <taxon>Trichomeriaceae</taxon>
        <taxon>Lithohypha</taxon>
    </lineage>
</organism>